<dbReference type="EMBL" id="FXUV01000041">
    <property type="protein sequence ID" value="SMQ13010.1"/>
    <property type="molecule type" value="Genomic_DNA"/>
</dbReference>
<dbReference type="Gene3D" id="3.40.960.10">
    <property type="entry name" value="VSR Endonuclease"/>
    <property type="match status" value="1"/>
</dbReference>
<dbReference type="RefSeq" id="WP_032137667.1">
    <property type="nucleotide sequence ID" value="NZ_CCNJ01000059.1"/>
</dbReference>
<keyword evidence="4" id="KW-1185">Reference proteome</keyword>
<evidence type="ECO:0000313" key="4">
    <source>
        <dbReference type="Proteomes" id="UP000215450"/>
    </source>
</evidence>
<dbReference type="EMBL" id="FXUV02000051">
    <property type="protein sequence ID" value="SNB80758.1"/>
    <property type="molecule type" value="Genomic_DNA"/>
</dbReference>
<sequence length="164" mass="19066">MNLIIFCIILILLCLPLIKFRKQTHNPFEDKNVVLPYFRRTLMTPTELEVYATLLDALPEYMVFTQVQASRVLEVPSNAQTYYWFNLVSRLSYDFVICRTDSTPIAAIEIDDSTHDLPERQEADNRKNKATEAAGVAMIRWKVGETPSENEIKKLIRRIDKRAE</sequence>
<proteinExistence type="predicted"/>
<dbReference type="STRING" id="1522312.GCA_900177895_01160"/>
<dbReference type="OrthoDB" id="6882268at2"/>
<reference evidence="2" key="1">
    <citation type="submission" date="2017-05" db="EMBL/GenBank/DDBJ databases">
        <authorList>
            <person name="Song R."/>
            <person name="Chenine A.L."/>
            <person name="Ruprecht R.M."/>
        </authorList>
    </citation>
    <scope>NUCLEOTIDE SEQUENCE</scope>
    <source>
        <strain evidence="2">Kingella_eburonensis</strain>
    </source>
</reference>
<evidence type="ECO:0000313" key="3">
    <source>
        <dbReference type="EMBL" id="SNB80758.1"/>
    </source>
</evidence>
<organism evidence="2">
    <name type="scientific">Kingella negevensis</name>
    <dbReference type="NCBI Taxonomy" id="1522312"/>
    <lineage>
        <taxon>Bacteria</taxon>
        <taxon>Pseudomonadati</taxon>
        <taxon>Pseudomonadota</taxon>
        <taxon>Betaproteobacteria</taxon>
        <taxon>Neisseriales</taxon>
        <taxon>Neisseriaceae</taxon>
        <taxon>Kingella</taxon>
    </lineage>
</organism>
<dbReference type="Pfam" id="PF10881">
    <property type="entry name" value="DUF2726"/>
    <property type="match status" value="1"/>
</dbReference>
<accession>A0A238HGQ2</accession>
<dbReference type="InterPro" id="IPR024402">
    <property type="entry name" value="DUF2726"/>
</dbReference>
<evidence type="ECO:0000313" key="2">
    <source>
        <dbReference type="EMBL" id="SMQ13010.1"/>
    </source>
</evidence>
<name>A0A238HGQ2_9NEIS</name>
<dbReference type="GeneID" id="83625214"/>
<feature type="domain" description="DUF2726" evidence="1">
    <location>
        <begin position="40"/>
        <end position="156"/>
    </location>
</feature>
<gene>
    <name evidence="2" type="ORF">KEBURONENSIS_00380</name>
    <name evidence="3" type="ORF">KEBURONENSIS_01885</name>
</gene>
<protein>
    <recommendedName>
        <fullName evidence="1">DUF2726 domain-containing protein</fullName>
    </recommendedName>
</protein>
<evidence type="ECO:0000259" key="1">
    <source>
        <dbReference type="Pfam" id="PF10881"/>
    </source>
</evidence>
<dbReference type="Proteomes" id="UP000215450">
    <property type="component" value="Unassembled WGS sequence"/>
</dbReference>
<dbReference type="AlphaFoldDB" id="A0A238HGQ2"/>
<reference evidence="3 4" key="2">
    <citation type="submission" date="2017-06" db="EMBL/GenBank/DDBJ databases">
        <authorList>
            <person name="Kim H.J."/>
            <person name="Triplett B.A."/>
        </authorList>
    </citation>
    <scope>NUCLEOTIDE SEQUENCE [LARGE SCALE GENOMIC DNA]</scope>
    <source>
        <strain evidence="3">Kingella_eburonensis</strain>
    </source>
</reference>